<evidence type="ECO:0000313" key="3">
    <source>
        <dbReference type="Proteomes" id="UP001614394"/>
    </source>
</evidence>
<feature type="transmembrane region" description="Helical" evidence="1">
    <location>
        <begin position="17"/>
        <end position="40"/>
    </location>
</feature>
<keyword evidence="1" id="KW-1133">Transmembrane helix</keyword>
<reference evidence="2 3" key="1">
    <citation type="submission" date="2024-10" db="EMBL/GenBank/DDBJ databases">
        <title>The Natural Products Discovery Center: Release of the First 8490 Sequenced Strains for Exploring Actinobacteria Biosynthetic Diversity.</title>
        <authorList>
            <person name="Kalkreuter E."/>
            <person name="Kautsar S.A."/>
            <person name="Yang D."/>
            <person name="Bader C.D."/>
            <person name="Teijaro C.N."/>
            <person name="Fluegel L."/>
            <person name="Davis C.M."/>
            <person name="Simpson J.R."/>
            <person name="Lauterbach L."/>
            <person name="Steele A.D."/>
            <person name="Gui C."/>
            <person name="Meng S."/>
            <person name="Li G."/>
            <person name="Viehrig K."/>
            <person name="Ye F."/>
            <person name="Su P."/>
            <person name="Kiefer A.F."/>
            <person name="Nichols A."/>
            <person name="Cepeda A.J."/>
            <person name="Yan W."/>
            <person name="Fan B."/>
            <person name="Jiang Y."/>
            <person name="Adhikari A."/>
            <person name="Zheng C.-J."/>
            <person name="Schuster L."/>
            <person name="Cowan T.M."/>
            <person name="Smanski M.J."/>
            <person name="Chevrette M.G."/>
            <person name="De Carvalho L.P.S."/>
            <person name="Shen B."/>
        </authorList>
    </citation>
    <scope>NUCLEOTIDE SEQUENCE [LARGE SCALE GENOMIC DNA]</scope>
    <source>
        <strain evidence="2 3">NPDC053399</strain>
    </source>
</reference>
<dbReference type="EMBL" id="JBITYG010000017">
    <property type="protein sequence ID" value="MFI9106299.1"/>
    <property type="molecule type" value="Genomic_DNA"/>
</dbReference>
<organism evidence="2 3">
    <name type="scientific">Streptomyces fildesensis</name>
    <dbReference type="NCBI Taxonomy" id="375757"/>
    <lineage>
        <taxon>Bacteria</taxon>
        <taxon>Bacillati</taxon>
        <taxon>Actinomycetota</taxon>
        <taxon>Actinomycetes</taxon>
        <taxon>Kitasatosporales</taxon>
        <taxon>Streptomycetaceae</taxon>
        <taxon>Streptomyces</taxon>
    </lineage>
</organism>
<evidence type="ECO:0000256" key="1">
    <source>
        <dbReference type="SAM" id="Phobius"/>
    </source>
</evidence>
<keyword evidence="3" id="KW-1185">Reference proteome</keyword>
<name>A0ABW8CIL0_9ACTN</name>
<keyword evidence="1" id="KW-0812">Transmembrane</keyword>
<protein>
    <recommendedName>
        <fullName evidence="4">Secreted protein</fullName>
    </recommendedName>
</protein>
<evidence type="ECO:0000313" key="2">
    <source>
        <dbReference type="EMBL" id="MFI9106299.1"/>
    </source>
</evidence>
<accession>A0ABW8CIL0</accession>
<dbReference type="RefSeq" id="WP_399657718.1">
    <property type="nucleotide sequence ID" value="NZ_JBITYG010000017.1"/>
</dbReference>
<evidence type="ECO:0008006" key="4">
    <source>
        <dbReference type="Google" id="ProtNLM"/>
    </source>
</evidence>
<comment type="caution">
    <text evidence="2">The sequence shown here is derived from an EMBL/GenBank/DDBJ whole genome shotgun (WGS) entry which is preliminary data.</text>
</comment>
<dbReference type="Proteomes" id="UP001614394">
    <property type="component" value="Unassembled WGS sequence"/>
</dbReference>
<proteinExistence type="predicted"/>
<keyword evidence="1" id="KW-0472">Membrane</keyword>
<sequence length="256" mass="27108">MSETEAEASPAPRKRRALALGIAAALIAVAAGGGIGYAVLQHDDAADDKTSAVPWKAPVPAKTGEFGAKSGGSHYGRLGKLLLPLPDTYEPGPDVGEFGNDVELDGKQAATMMKSSVSELSKKNRRAVEKSIDDLHLQGAGMRTYSADGGDYVIEIQIVQVTNKQAAAERNQFFNEFTKALGVFRNGPKITGHDKARCVLPPTEPGEKLDAMICQATEGDLLVTMTLTGTVPLHKTEAADLLKQQLDRIQDPGVSA</sequence>
<gene>
    <name evidence="2" type="ORF">ACIGXA_37925</name>
</gene>